<protein>
    <submittedName>
        <fullName evidence="2">Uncharacterized protein</fullName>
    </submittedName>
</protein>
<dbReference type="EMBL" id="JAGYWB010000013">
    <property type="protein sequence ID" value="KAI0499995.1"/>
    <property type="molecule type" value="Genomic_DNA"/>
</dbReference>
<feature type="region of interest" description="Disordered" evidence="1">
    <location>
        <begin position="205"/>
        <end position="226"/>
    </location>
</feature>
<evidence type="ECO:0000256" key="1">
    <source>
        <dbReference type="SAM" id="MobiDB-lite"/>
    </source>
</evidence>
<reference evidence="2" key="1">
    <citation type="journal article" date="2022" name="Front. Genet.">
        <title>Chromosome-Scale Assembly of the Dendrobium nobile Genome Provides Insights Into the Molecular Mechanism of the Biosynthesis of the Medicinal Active Ingredient of Dendrobium.</title>
        <authorList>
            <person name="Xu Q."/>
            <person name="Niu S.-C."/>
            <person name="Li K.-L."/>
            <person name="Zheng P.-J."/>
            <person name="Zhang X.-J."/>
            <person name="Jia Y."/>
            <person name="Liu Y."/>
            <person name="Niu Y.-X."/>
            <person name="Yu L.-H."/>
            <person name="Chen D.-F."/>
            <person name="Zhang G.-Q."/>
        </authorList>
    </citation>
    <scope>NUCLEOTIDE SEQUENCE</scope>
    <source>
        <tissue evidence="2">Leaf</tissue>
    </source>
</reference>
<proteinExistence type="predicted"/>
<accession>A0A8T3B0M0</accession>
<evidence type="ECO:0000313" key="3">
    <source>
        <dbReference type="Proteomes" id="UP000829196"/>
    </source>
</evidence>
<feature type="region of interest" description="Disordered" evidence="1">
    <location>
        <begin position="238"/>
        <end position="269"/>
    </location>
</feature>
<comment type="caution">
    <text evidence="2">The sequence shown here is derived from an EMBL/GenBank/DDBJ whole genome shotgun (WGS) entry which is preliminary data.</text>
</comment>
<feature type="compositionally biased region" description="Basic and acidic residues" evidence="1">
    <location>
        <begin position="253"/>
        <end position="269"/>
    </location>
</feature>
<keyword evidence="3" id="KW-1185">Reference proteome</keyword>
<dbReference type="Proteomes" id="UP000829196">
    <property type="component" value="Unassembled WGS sequence"/>
</dbReference>
<evidence type="ECO:0000313" key="2">
    <source>
        <dbReference type="EMBL" id="KAI0499995.1"/>
    </source>
</evidence>
<dbReference type="AlphaFoldDB" id="A0A8T3B0M0"/>
<sequence length="269" mass="29766">MSPRIASVVTEKKFRFRFRKGREKIVLWSESFELCWQALHSEALIGRVVPTAFGSRETILLETYLCVFFAIQGRISLGIYIKDQTVASFHQTVTAFRSVHEEDRGRCRKGTSREEIESEEEVESSFPATLTTRARICDARIGPGMRRGGFVAIIGLRRARSLTSRAGPKGGGGLQSTSALKLRKAKEEIVTASKVAYRFLASKASISQASPDPPSDSNREGTNPKLQGSWLKNLAIFGAKPSGSSSDVSETSDETHPFESRLSSERFQQ</sequence>
<gene>
    <name evidence="2" type="ORF">KFK09_018203</name>
</gene>
<name>A0A8T3B0M0_DENNO</name>
<organism evidence="2 3">
    <name type="scientific">Dendrobium nobile</name>
    <name type="common">Orchid</name>
    <dbReference type="NCBI Taxonomy" id="94219"/>
    <lineage>
        <taxon>Eukaryota</taxon>
        <taxon>Viridiplantae</taxon>
        <taxon>Streptophyta</taxon>
        <taxon>Embryophyta</taxon>
        <taxon>Tracheophyta</taxon>
        <taxon>Spermatophyta</taxon>
        <taxon>Magnoliopsida</taxon>
        <taxon>Liliopsida</taxon>
        <taxon>Asparagales</taxon>
        <taxon>Orchidaceae</taxon>
        <taxon>Epidendroideae</taxon>
        <taxon>Malaxideae</taxon>
        <taxon>Dendrobiinae</taxon>
        <taxon>Dendrobium</taxon>
    </lineage>
</organism>